<dbReference type="PANTHER" id="PTHR10612:SF34">
    <property type="entry name" value="APOLIPOPROTEIN D"/>
    <property type="match status" value="1"/>
</dbReference>
<keyword evidence="5" id="KW-0964">Secreted</keyword>
<keyword evidence="6 10" id="KW-0732">Signal</keyword>
<evidence type="ECO:0000256" key="7">
    <source>
        <dbReference type="ARBA" id="ARBA00023121"/>
    </source>
</evidence>
<evidence type="ECO:0000256" key="1">
    <source>
        <dbReference type="ARBA" id="ARBA00004613"/>
    </source>
</evidence>
<dbReference type="PIRSF" id="PIRSF036893">
    <property type="entry name" value="Lipocalin_ApoD"/>
    <property type="match status" value="1"/>
</dbReference>
<evidence type="ECO:0000256" key="9">
    <source>
        <dbReference type="ARBA" id="ARBA00023180"/>
    </source>
</evidence>
<dbReference type="InterPro" id="IPR022271">
    <property type="entry name" value="Lipocalin_ApoD"/>
</dbReference>
<accession>A0AAW1TIE5</accession>
<name>A0AAW1TIE5_9CUCU</name>
<sequence>MYAYLLFVVLLASGIQAQVPFIGKCPEVKVQQNFDINRYLGTWIEVEKYFSVAEVGRKCAESVYTSTDNGTTTLLHIQMTGIITKLPFTLDAHVVHTGKPGEAKLENHYTFPIHFVAPYWVLETDYDSYAVVWSCTQLIGMNTQFAWILTRDRNYPQELLDKAHDVFDRNNLSRRVLHKGDQTNCPKYN</sequence>
<evidence type="ECO:0000256" key="6">
    <source>
        <dbReference type="ARBA" id="ARBA00022729"/>
    </source>
</evidence>
<reference evidence="12 13" key="1">
    <citation type="submission" date="2023-03" db="EMBL/GenBank/DDBJ databases">
        <title>Genome insight into feeding habits of ladybird beetles.</title>
        <authorList>
            <person name="Li H.-S."/>
            <person name="Huang Y.-H."/>
            <person name="Pang H."/>
        </authorList>
    </citation>
    <scope>NUCLEOTIDE SEQUENCE [LARGE SCALE GENOMIC DNA]</scope>
    <source>
        <strain evidence="12">SYSU_2023b</strain>
        <tissue evidence="12">Whole body</tissue>
    </source>
</reference>
<keyword evidence="8" id="KW-1015">Disulfide bond</keyword>
<dbReference type="GO" id="GO:0006629">
    <property type="term" value="P:lipid metabolic process"/>
    <property type="evidence" value="ECO:0007669"/>
    <property type="project" value="TreeGrafter"/>
</dbReference>
<dbReference type="AlphaFoldDB" id="A0AAW1TIE5"/>
<evidence type="ECO:0000256" key="5">
    <source>
        <dbReference type="ARBA" id="ARBA00022525"/>
    </source>
</evidence>
<keyword evidence="13" id="KW-1185">Reference proteome</keyword>
<dbReference type="EMBL" id="JARQZJ010000001">
    <property type="protein sequence ID" value="KAK9869275.1"/>
    <property type="molecule type" value="Genomic_DNA"/>
</dbReference>
<evidence type="ECO:0000256" key="4">
    <source>
        <dbReference type="ARBA" id="ARBA00022448"/>
    </source>
</evidence>
<dbReference type="GO" id="GO:0031409">
    <property type="term" value="F:pigment binding"/>
    <property type="evidence" value="ECO:0007669"/>
    <property type="project" value="InterPro"/>
</dbReference>
<evidence type="ECO:0000259" key="11">
    <source>
        <dbReference type="Pfam" id="PF00061"/>
    </source>
</evidence>
<keyword evidence="9" id="KW-0325">Glycoprotein</keyword>
<dbReference type="SUPFAM" id="SSF50814">
    <property type="entry name" value="Lipocalins"/>
    <property type="match status" value="1"/>
</dbReference>
<dbReference type="GO" id="GO:0000302">
    <property type="term" value="P:response to reactive oxygen species"/>
    <property type="evidence" value="ECO:0007669"/>
    <property type="project" value="TreeGrafter"/>
</dbReference>
<dbReference type="Pfam" id="PF00061">
    <property type="entry name" value="Lipocalin"/>
    <property type="match status" value="1"/>
</dbReference>
<protein>
    <recommendedName>
        <fullName evidence="3">Apolipoprotein D</fullName>
    </recommendedName>
</protein>
<evidence type="ECO:0000256" key="8">
    <source>
        <dbReference type="ARBA" id="ARBA00023157"/>
    </source>
</evidence>
<dbReference type="EMBL" id="JARQZJ010000001">
    <property type="protein sequence ID" value="KAK9869274.1"/>
    <property type="molecule type" value="Genomic_DNA"/>
</dbReference>
<feature type="domain" description="Lipocalin/cytosolic fatty-acid binding" evidence="11">
    <location>
        <begin position="41"/>
        <end position="179"/>
    </location>
</feature>
<dbReference type="GO" id="GO:0008289">
    <property type="term" value="F:lipid binding"/>
    <property type="evidence" value="ECO:0007669"/>
    <property type="project" value="UniProtKB-KW"/>
</dbReference>
<dbReference type="PANTHER" id="PTHR10612">
    <property type="entry name" value="APOLIPOPROTEIN D"/>
    <property type="match status" value="1"/>
</dbReference>
<comment type="similarity">
    <text evidence="2 10">Belongs to the calycin superfamily. Lipocalin family.</text>
</comment>
<dbReference type="FunFam" id="2.40.128.20:FF:000003">
    <property type="entry name" value="Apolipoprotein D"/>
    <property type="match status" value="1"/>
</dbReference>
<dbReference type="PRINTS" id="PR01273">
    <property type="entry name" value="INVTBRTCOLOR"/>
</dbReference>
<organism evidence="12 13">
    <name type="scientific">Henosepilachna vigintioctopunctata</name>
    <dbReference type="NCBI Taxonomy" id="420089"/>
    <lineage>
        <taxon>Eukaryota</taxon>
        <taxon>Metazoa</taxon>
        <taxon>Ecdysozoa</taxon>
        <taxon>Arthropoda</taxon>
        <taxon>Hexapoda</taxon>
        <taxon>Insecta</taxon>
        <taxon>Pterygota</taxon>
        <taxon>Neoptera</taxon>
        <taxon>Endopterygota</taxon>
        <taxon>Coleoptera</taxon>
        <taxon>Polyphaga</taxon>
        <taxon>Cucujiformia</taxon>
        <taxon>Coccinelloidea</taxon>
        <taxon>Coccinellidae</taxon>
        <taxon>Epilachninae</taxon>
        <taxon>Epilachnini</taxon>
        <taxon>Henosepilachna</taxon>
    </lineage>
</organism>
<evidence type="ECO:0000256" key="10">
    <source>
        <dbReference type="PIRNR" id="PIRNR036893"/>
    </source>
</evidence>
<dbReference type="InterPro" id="IPR003057">
    <property type="entry name" value="Invtbrt_color"/>
</dbReference>
<gene>
    <name evidence="12" type="ORF">WA026_003027</name>
</gene>
<dbReference type="Proteomes" id="UP001431783">
    <property type="component" value="Unassembled WGS sequence"/>
</dbReference>
<proteinExistence type="inferred from homology"/>
<dbReference type="GO" id="GO:0005737">
    <property type="term" value="C:cytoplasm"/>
    <property type="evidence" value="ECO:0007669"/>
    <property type="project" value="TreeGrafter"/>
</dbReference>
<feature type="chain" id="PRO_5044536583" description="Apolipoprotein D" evidence="10">
    <location>
        <begin position="18"/>
        <end position="189"/>
    </location>
</feature>
<dbReference type="InterPro" id="IPR000566">
    <property type="entry name" value="Lipocln_cytosolic_FA-bd_dom"/>
</dbReference>
<evidence type="ECO:0000313" key="13">
    <source>
        <dbReference type="Proteomes" id="UP001431783"/>
    </source>
</evidence>
<feature type="signal peptide" evidence="10">
    <location>
        <begin position="1"/>
        <end position="17"/>
    </location>
</feature>
<comment type="subcellular location">
    <subcellularLocation>
        <location evidence="1">Secreted</location>
    </subcellularLocation>
</comment>
<keyword evidence="4" id="KW-0813">Transport</keyword>
<evidence type="ECO:0000313" key="12">
    <source>
        <dbReference type="EMBL" id="KAK9869275.1"/>
    </source>
</evidence>
<dbReference type="Gene3D" id="2.40.128.20">
    <property type="match status" value="1"/>
</dbReference>
<comment type="caution">
    <text evidence="12">The sequence shown here is derived from an EMBL/GenBank/DDBJ whole genome shotgun (WGS) entry which is preliminary data.</text>
</comment>
<dbReference type="InterPro" id="IPR012674">
    <property type="entry name" value="Calycin"/>
</dbReference>
<keyword evidence="7" id="KW-0446">Lipid-binding</keyword>
<evidence type="ECO:0000256" key="2">
    <source>
        <dbReference type="ARBA" id="ARBA00006889"/>
    </source>
</evidence>
<evidence type="ECO:0000256" key="3">
    <source>
        <dbReference type="ARBA" id="ARBA00019890"/>
    </source>
</evidence>
<dbReference type="GO" id="GO:0005576">
    <property type="term" value="C:extracellular region"/>
    <property type="evidence" value="ECO:0007669"/>
    <property type="project" value="UniProtKB-SubCell"/>
</dbReference>